<gene>
    <name evidence="3" type="ORF">IPO85_10285</name>
</gene>
<sequence>MSNFLDKLKSLFKSKDSFEMEESEPKSLIFNNEPSNSLNNNATNQTSINDKEPSFRPNETIEKVKDFVQGTSEEIVEQGTAIWDAVKEKVHILDENTQEFRDQIKEKASETLEKIENYVNTTVEKAKILEQEEKKIDQDQDGIADQPVDFGKPLSEQHGELFDKAEAWLKKQESLTKPTENLPNQSSKTITPLELPTEE</sequence>
<evidence type="ECO:0000256" key="2">
    <source>
        <dbReference type="SAM" id="MobiDB-lite"/>
    </source>
</evidence>
<evidence type="ECO:0000313" key="3">
    <source>
        <dbReference type="EMBL" id="MBK9717885.1"/>
    </source>
</evidence>
<organism evidence="3 4">
    <name type="scientific">Candidatus Defluviibacterium haderslevense</name>
    <dbReference type="NCBI Taxonomy" id="2981993"/>
    <lineage>
        <taxon>Bacteria</taxon>
        <taxon>Pseudomonadati</taxon>
        <taxon>Bacteroidota</taxon>
        <taxon>Saprospiria</taxon>
        <taxon>Saprospirales</taxon>
        <taxon>Saprospiraceae</taxon>
        <taxon>Candidatus Defluviibacterium</taxon>
    </lineage>
</organism>
<comment type="caution">
    <text evidence="3">The sequence shown here is derived from an EMBL/GenBank/DDBJ whole genome shotgun (WGS) entry which is preliminary data.</text>
</comment>
<evidence type="ECO:0000256" key="1">
    <source>
        <dbReference type="SAM" id="Coils"/>
    </source>
</evidence>
<feature type="compositionally biased region" description="Polar residues" evidence="2">
    <location>
        <begin position="175"/>
        <end position="190"/>
    </location>
</feature>
<feature type="region of interest" description="Disordered" evidence="2">
    <location>
        <begin position="16"/>
        <end position="55"/>
    </location>
</feature>
<feature type="compositionally biased region" description="Low complexity" evidence="2">
    <location>
        <begin position="31"/>
        <end position="44"/>
    </location>
</feature>
<dbReference type="AlphaFoldDB" id="A0A9D7S8G5"/>
<dbReference type="Proteomes" id="UP000808349">
    <property type="component" value="Unassembled WGS sequence"/>
</dbReference>
<proteinExistence type="predicted"/>
<feature type="coiled-coil region" evidence="1">
    <location>
        <begin position="101"/>
        <end position="132"/>
    </location>
</feature>
<reference evidence="3 4" key="1">
    <citation type="submission" date="2020-10" db="EMBL/GenBank/DDBJ databases">
        <title>Connecting structure to function with the recovery of over 1000 high-quality activated sludge metagenome-assembled genomes encoding full-length rRNA genes using long-read sequencing.</title>
        <authorList>
            <person name="Singleton C.M."/>
            <person name="Petriglieri F."/>
            <person name="Kristensen J.M."/>
            <person name="Kirkegaard R.H."/>
            <person name="Michaelsen T.Y."/>
            <person name="Andersen M.H."/>
            <person name="Karst S.M."/>
            <person name="Dueholm M.S."/>
            <person name="Nielsen P.H."/>
            <person name="Albertsen M."/>
        </authorList>
    </citation>
    <scope>NUCLEOTIDE SEQUENCE [LARGE SCALE GENOMIC DNA]</scope>
    <source>
        <strain evidence="3">Ribe_18-Q3-R11-54_BAT3C.373</strain>
    </source>
</reference>
<feature type="region of interest" description="Disordered" evidence="2">
    <location>
        <begin position="133"/>
        <end position="199"/>
    </location>
</feature>
<dbReference type="EMBL" id="JADKFW010000005">
    <property type="protein sequence ID" value="MBK9717885.1"/>
    <property type="molecule type" value="Genomic_DNA"/>
</dbReference>
<keyword evidence="1" id="KW-0175">Coiled coil</keyword>
<accession>A0A9D7S8G5</accession>
<feature type="compositionally biased region" description="Basic and acidic residues" evidence="2">
    <location>
        <begin position="155"/>
        <end position="174"/>
    </location>
</feature>
<evidence type="ECO:0000313" key="4">
    <source>
        <dbReference type="Proteomes" id="UP000808349"/>
    </source>
</evidence>
<protein>
    <submittedName>
        <fullName evidence="3">YtxH domain-containing protein</fullName>
    </submittedName>
</protein>
<name>A0A9D7S8G5_9BACT</name>